<feature type="transmembrane region" description="Helical" evidence="1">
    <location>
        <begin position="55"/>
        <end position="75"/>
    </location>
</feature>
<protein>
    <submittedName>
        <fullName evidence="2">Uncharacterized protein</fullName>
    </submittedName>
</protein>
<dbReference type="Proteomes" id="UP000199182">
    <property type="component" value="Unassembled WGS sequence"/>
</dbReference>
<organism evidence="2 3">
    <name type="scientific">Acetanaerobacterium elongatum</name>
    <dbReference type="NCBI Taxonomy" id="258515"/>
    <lineage>
        <taxon>Bacteria</taxon>
        <taxon>Bacillati</taxon>
        <taxon>Bacillota</taxon>
        <taxon>Clostridia</taxon>
        <taxon>Eubacteriales</taxon>
        <taxon>Oscillospiraceae</taxon>
        <taxon>Acetanaerobacterium</taxon>
    </lineage>
</organism>
<feature type="transmembrane region" description="Helical" evidence="1">
    <location>
        <begin position="81"/>
        <end position="106"/>
    </location>
</feature>
<reference evidence="2 3" key="1">
    <citation type="submission" date="2016-10" db="EMBL/GenBank/DDBJ databases">
        <authorList>
            <person name="de Groot N.N."/>
        </authorList>
    </citation>
    <scope>NUCLEOTIDE SEQUENCE [LARGE SCALE GENOMIC DNA]</scope>
    <source>
        <strain evidence="2 3">CGMCC 1.5012</strain>
    </source>
</reference>
<dbReference type="STRING" id="258515.SAMN05192585_1378"/>
<dbReference type="EMBL" id="FNID01000037">
    <property type="protein sequence ID" value="SDN87842.1"/>
    <property type="molecule type" value="Genomic_DNA"/>
</dbReference>
<dbReference type="OrthoDB" id="9841544at2"/>
<keyword evidence="1" id="KW-0812">Transmembrane</keyword>
<evidence type="ECO:0000256" key="1">
    <source>
        <dbReference type="SAM" id="Phobius"/>
    </source>
</evidence>
<proteinExistence type="predicted"/>
<name>A0A1H0EZM6_9FIRM</name>
<dbReference type="RefSeq" id="WP_092642577.1">
    <property type="nucleotide sequence ID" value="NZ_FNID01000037.1"/>
</dbReference>
<sequence>MANANYYYPKNGEPKTVHFDITGNRPTEEEARSLTAIPFNKKPVSIEEVKDSLKWFAIGLVGAVFLWFFGQWVITSFVGPGVLFFGFGGAYVAAPVSLIFAIYNLTKLFRSGRKKKPEDSLKWVWETSYFGEDAVGVRFGKLNYALGTLERAVPSAIAFDRNNIGDYINELRTVLSLAMDETSLPAREEPPGEWKEASSLKSTRIENSTEIYPGVLELCATISYSDVLSRSDANNKQYNMISAILELHVTSVFIKAGKYWYPYDLTPAITRREEFNSPAASAEIFNISVQ</sequence>
<gene>
    <name evidence="2" type="ORF">SAMN05192585_1378</name>
</gene>
<keyword evidence="1" id="KW-0472">Membrane</keyword>
<keyword evidence="3" id="KW-1185">Reference proteome</keyword>
<dbReference type="AlphaFoldDB" id="A0A1H0EZM6"/>
<accession>A0A1H0EZM6</accession>
<evidence type="ECO:0000313" key="3">
    <source>
        <dbReference type="Proteomes" id="UP000199182"/>
    </source>
</evidence>
<evidence type="ECO:0000313" key="2">
    <source>
        <dbReference type="EMBL" id="SDN87842.1"/>
    </source>
</evidence>
<keyword evidence="1" id="KW-1133">Transmembrane helix</keyword>